<dbReference type="EMBL" id="CM015730">
    <property type="protein sequence ID" value="KAF3703851.1"/>
    <property type="molecule type" value="Genomic_DNA"/>
</dbReference>
<protein>
    <submittedName>
        <fullName evidence="1">Uncharacterized protein</fullName>
    </submittedName>
</protein>
<sequence length="131" mass="14879">MRRVGKTHVVITKVKQSVNSNTLGGKYYLNSAREAREVTQEVTQEVRGGRHEQTKHADNRKNLNTVLNKKANISGKVQKHRISSGMFSEEEGHMSWQQTVGGAGYKYKGPEVKTIRVQKKQEAKETNWEVV</sequence>
<reference evidence="2" key="2">
    <citation type="submission" date="2019-02" db="EMBL/GenBank/DDBJ databases">
        <title>Opniocepnalus argus Var Kimnra genome.</title>
        <authorList>
            <person name="Zhou C."/>
            <person name="Xiao S."/>
        </authorList>
    </citation>
    <scope>NUCLEOTIDE SEQUENCE [LARGE SCALE GENOMIC DNA]</scope>
</reference>
<keyword evidence="2" id="KW-1185">Reference proteome</keyword>
<name>A0A6G1QMF6_CHAAH</name>
<gene>
    <name evidence="1" type="ORF">EXN66_Car019539</name>
</gene>
<evidence type="ECO:0000313" key="1">
    <source>
        <dbReference type="EMBL" id="KAF3703851.1"/>
    </source>
</evidence>
<evidence type="ECO:0000313" key="2">
    <source>
        <dbReference type="Proteomes" id="UP000503349"/>
    </source>
</evidence>
<organism evidence="1 2">
    <name type="scientific">Channa argus</name>
    <name type="common">Northern snakehead</name>
    <name type="synonym">Ophicephalus argus</name>
    <dbReference type="NCBI Taxonomy" id="215402"/>
    <lineage>
        <taxon>Eukaryota</taxon>
        <taxon>Metazoa</taxon>
        <taxon>Chordata</taxon>
        <taxon>Craniata</taxon>
        <taxon>Vertebrata</taxon>
        <taxon>Euteleostomi</taxon>
        <taxon>Actinopterygii</taxon>
        <taxon>Neopterygii</taxon>
        <taxon>Teleostei</taxon>
        <taxon>Neoteleostei</taxon>
        <taxon>Acanthomorphata</taxon>
        <taxon>Anabantaria</taxon>
        <taxon>Anabantiformes</taxon>
        <taxon>Channoidei</taxon>
        <taxon>Channidae</taxon>
        <taxon>Channa</taxon>
    </lineage>
</organism>
<dbReference type="AlphaFoldDB" id="A0A6G1QMF6"/>
<accession>A0A6G1QMF6</accession>
<proteinExistence type="predicted"/>
<dbReference type="Proteomes" id="UP000503349">
    <property type="component" value="Chromosome 19"/>
</dbReference>
<reference evidence="1 2" key="1">
    <citation type="submission" date="2019-02" db="EMBL/GenBank/DDBJ databases">
        <title>Opniocepnalus argus genome.</title>
        <authorList>
            <person name="Zhou C."/>
            <person name="Xiao S."/>
        </authorList>
    </citation>
    <scope>NUCLEOTIDE SEQUENCE [LARGE SCALE GENOMIC DNA]</scope>
    <source>
        <strain evidence="1">OARG1902GOOAL</strain>
        <tissue evidence="1">Muscle</tissue>
    </source>
</reference>